<proteinExistence type="predicted"/>
<dbReference type="Proteomes" id="UP000297749">
    <property type="component" value="Unassembled WGS sequence"/>
</dbReference>
<protein>
    <submittedName>
        <fullName evidence="2">Beta-barrel assembly-enhancing protease</fullName>
    </submittedName>
</protein>
<dbReference type="InterPro" id="IPR011990">
    <property type="entry name" value="TPR-like_helical_dom_sf"/>
</dbReference>
<feature type="non-terminal residue" evidence="2">
    <location>
        <position position="1"/>
    </location>
</feature>
<evidence type="ECO:0000256" key="1">
    <source>
        <dbReference type="SAM" id="MobiDB-lite"/>
    </source>
</evidence>
<evidence type="ECO:0000313" key="3">
    <source>
        <dbReference type="Proteomes" id="UP000297749"/>
    </source>
</evidence>
<dbReference type="Pfam" id="PF14559">
    <property type="entry name" value="TPR_19"/>
    <property type="match status" value="1"/>
</dbReference>
<dbReference type="GO" id="GO:0006508">
    <property type="term" value="P:proteolysis"/>
    <property type="evidence" value="ECO:0007669"/>
    <property type="project" value="UniProtKB-KW"/>
</dbReference>
<dbReference type="Gene3D" id="1.25.40.10">
    <property type="entry name" value="Tetratricopeptide repeat domain"/>
    <property type="match status" value="1"/>
</dbReference>
<organism evidence="2 3">
    <name type="scientific">Salmonella enterica subsp. enterica serovar Wilhelmsburg</name>
    <dbReference type="NCBI Taxonomy" id="1960126"/>
    <lineage>
        <taxon>Bacteria</taxon>
        <taxon>Pseudomonadati</taxon>
        <taxon>Pseudomonadota</taxon>
        <taxon>Gammaproteobacteria</taxon>
        <taxon>Enterobacterales</taxon>
        <taxon>Enterobacteriaceae</taxon>
        <taxon>Salmonella</taxon>
    </lineage>
</organism>
<comment type="caution">
    <text evidence="2">The sequence shown here is derived from an EMBL/GenBank/DDBJ whole genome shotgun (WGS) entry which is preliminary data.</text>
</comment>
<name>A0A659QYJ0_SALET</name>
<accession>A0A659QYJ0</accession>
<gene>
    <name evidence="2" type="ORF">C9F04_00390</name>
</gene>
<reference evidence="2 3" key="1">
    <citation type="submission" date="2018-03" db="EMBL/GenBank/DDBJ databases">
        <title>Non-Typhoidal Salmonella genome sequencing and assembly.</title>
        <authorList>
            <person name="Matchawe C."/>
        </authorList>
    </citation>
    <scope>NUCLEOTIDE SEQUENCE [LARGE SCALE GENOMIC DNA]</scope>
    <source>
        <strain evidence="2 3">32eva</strain>
    </source>
</reference>
<keyword evidence="2" id="KW-0645">Protease</keyword>
<dbReference type="EMBL" id="PYKF01000026">
    <property type="protein sequence ID" value="TGC93556.1"/>
    <property type="molecule type" value="Genomic_DNA"/>
</dbReference>
<feature type="compositionally biased region" description="Pro residues" evidence="1">
    <location>
        <begin position="1"/>
        <end position="29"/>
    </location>
</feature>
<evidence type="ECO:0000313" key="2">
    <source>
        <dbReference type="EMBL" id="TGC93556.1"/>
    </source>
</evidence>
<dbReference type="AlphaFoldDB" id="A0A659QYJ0"/>
<dbReference type="SUPFAM" id="SSF48452">
    <property type="entry name" value="TPR-like"/>
    <property type="match status" value="1"/>
</dbReference>
<keyword evidence="2" id="KW-0378">Hydrolase</keyword>
<feature type="region of interest" description="Disordered" evidence="1">
    <location>
        <begin position="1"/>
        <end position="32"/>
    </location>
</feature>
<sequence length="267" mass="29773">PHPPRPSPPPPHAPHPPRPPETLLPPPLPESRLADARNRANQMRPVVVQSSADFYFAKARALGMYNSGRNQLTSDLLDQWSKGNVRQQHAAQYGRALQAMEASKYDEARKTLQPLLSAEPNNAWYLDLATDIDLGQKRANDAINRLKNARDLRVNPVLQLNLANAYLQGGQPKAAETILNRYTFSHKDDGNGWDLLAQAEAALNNRDQELAARAESYALAGRLDQAISLLSSASAQAKLGSQQQARYDARIDQLRQLQERFKPYTKM</sequence>
<dbReference type="GO" id="GO:0008233">
    <property type="term" value="F:peptidase activity"/>
    <property type="evidence" value="ECO:0007669"/>
    <property type="project" value="UniProtKB-KW"/>
</dbReference>